<evidence type="ECO:0000256" key="3">
    <source>
        <dbReference type="ARBA" id="ARBA00022448"/>
    </source>
</evidence>
<keyword evidence="8" id="KW-0732">Signal</keyword>
<feature type="domain" description="Blue (type 1) copper" evidence="9">
    <location>
        <begin position="48"/>
        <end position="131"/>
    </location>
</feature>
<dbReference type="PANTHER" id="PTHR36507:SF1">
    <property type="entry name" value="BLL1555 PROTEIN"/>
    <property type="match status" value="1"/>
</dbReference>
<comment type="caution">
    <text evidence="10">The sequence shown here is derived from an EMBL/GenBank/DDBJ whole genome shotgun (WGS) entry which is preliminary data.</text>
</comment>
<keyword evidence="5" id="KW-0574">Periplasm</keyword>
<organism evidence="10 11">
    <name type="scientific">Dongia soli</name>
    <dbReference type="NCBI Taxonomy" id="600628"/>
    <lineage>
        <taxon>Bacteria</taxon>
        <taxon>Pseudomonadati</taxon>
        <taxon>Pseudomonadota</taxon>
        <taxon>Alphaproteobacteria</taxon>
        <taxon>Rhodospirillales</taxon>
        <taxon>Dongiaceae</taxon>
        <taxon>Dongia</taxon>
    </lineage>
</organism>
<sequence length="133" mass="14365">MPINRAYRLGNSAIIACLLLTSHLAYAVMPDGMEMPPLAPGGVPAAASSNQVEIGNFSFSPVNLTVVAGTKVTWTNHDDIPHTVVSDDDPRLFKSPPLDTDDAYSFTFQKPGTYRYFCSVHPKMVGTIIVKAP</sequence>
<dbReference type="InterPro" id="IPR035668">
    <property type="entry name" value="Amicyanin"/>
</dbReference>
<dbReference type="Pfam" id="PF00127">
    <property type="entry name" value="Copper-bind"/>
    <property type="match status" value="1"/>
</dbReference>
<evidence type="ECO:0000313" key="10">
    <source>
        <dbReference type="EMBL" id="MDY0883168.1"/>
    </source>
</evidence>
<keyword evidence="6" id="KW-0249">Electron transport</keyword>
<evidence type="ECO:0000313" key="11">
    <source>
        <dbReference type="Proteomes" id="UP001279642"/>
    </source>
</evidence>
<evidence type="ECO:0000259" key="9">
    <source>
        <dbReference type="Pfam" id="PF00127"/>
    </source>
</evidence>
<protein>
    <submittedName>
        <fullName evidence="10">Cupredoxin family copper-binding protein</fullName>
    </submittedName>
</protein>
<dbReference type="SUPFAM" id="SSF49503">
    <property type="entry name" value="Cupredoxins"/>
    <property type="match status" value="1"/>
</dbReference>
<evidence type="ECO:0000256" key="8">
    <source>
        <dbReference type="SAM" id="SignalP"/>
    </source>
</evidence>
<gene>
    <name evidence="10" type="ORF">SMD27_09960</name>
</gene>
<proteinExistence type="predicted"/>
<keyword evidence="7" id="KW-0186">Copper</keyword>
<feature type="chain" id="PRO_5047337649" evidence="8">
    <location>
        <begin position="28"/>
        <end position="133"/>
    </location>
</feature>
<dbReference type="PRINTS" id="PR00155">
    <property type="entry name" value="AMICYANIN"/>
</dbReference>
<dbReference type="Proteomes" id="UP001279642">
    <property type="component" value="Unassembled WGS sequence"/>
</dbReference>
<dbReference type="InterPro" id="IPR000923">
    <property type="entry name" value="BlueCu_1"/>
</dbReference>
<dbReference type="InterPro" id="IPR008972">
    <property type="entry name" value="Cupredoxin"/>
</dbReference>
<dbReference type="InterPro" id="IPR002386">
    <property type="entry name" value="Amicyanin/Pseudoazurin"/>
</dbReference>
<dbReference type="InterPro" id="IPR052721">
    <property type="entry name" value="ET_Amicyanin"/>
</dbReference>
<evidence type="ECO:0000256" key="7">
    <source>
        <dbReference type="ARBA" id="ARBA00023008"/>
    </source>
</evidence>
<name>A0ABU5EA03_9PROT</name>
<dbReference type="EMBL" id="JAXCLW010000002">
    <property type="protein sequence ID" value="MDY0883168.1"/>
    <property type="molecule type" value="Genomic_DNA"/>
</dbReference>
<keyword evidence="3" id="KW-0813">Transport</keyword>
<evidence type="ECO:0000256" key="4">
    <source>
        <dbReference type="ARBA" id="ARBA00022723"/>
    </source>
</evidence>
<comment type="subcellular location">
    <subcellularLocation>
        <location evidence="2">Periplasm</location>
    </subcellularLocation>
</comment>
<comment type="cofactor">
    <cofactor evidence="1">
        <name>Cu cation</name>
        <dbReference type="ChEBI" id="CHEBI:23378"/>
    </cofactor>
</comment>
<keyword evidence="4" id="KW-0479">Metal-binding</keyword>
<evidence type="ECO:0000256" key="2">
    <source>
        <dbReference type="ARBA" id="ARBA00004418"/>
    </source>
</evidence>
<keyword evidence="11" id="KW-1185">Reference proteome</keyword>
<evidence type="ECO:0000256" key="1">
    <source>
        <dbReference type="ARBA" id="ARBA00001935"/>
    </source>
</evidence>
<dbReference type="RefSeq" id="WP_320508213.1">
    <property type="nucleotide sequence ID" value="NZ_JAXCLW010000002.1"/>
</dbReference>
<evidence type="ECO:0000256" key="5">
    <source>
        <dbReference type="ARBA" id="ARBA00022764"/>
    </source>
</evidence>
<evidence type="ECO:0000256" key="6">
    <source>
        <dbReference type="ARBA" id="ARBA00022982"/>
    </source>
</evidence>
<dbReference type="Gene3D" id="2.60.40.420">
    <property type="entry name" value="Cupredoxins - blue copper proteins"/>
    <property type="match status" value="1"/>
</dbReference>
<feature type="signal peptide" evidence="8">
    <location>
        <begin position="1"/>
        <end position="27"/>
    </location>
</feature>
<accession>A0ABU5EA03</accession>
<dbReference type="PANTHER" id="PTHR36507">
    <property type="entry name" value="BLL1555 PROTEIN"/>
    <property type="match status" value="1"/>
</dbReference>
<dbReference type="CDD" id="cd13921">
    <property type="entry name" value="Amicyanin"/>
    <property type="match status" value="1"/>
</dbReference>
<reference evidence="10 11" key="1">
    <citation type="journal article" date="2016" name="Antonie Van Leeuwenhoek">
        <title>Dongia soli sp. nov., isolated from soil from Dokdo, Korea.</title>
        <authorList>
            <person name="Kim D.U."/>
            <person name="Lee H."/>
            <person name="Kim H."/>
            <person name="Kim S.G."/>
            <person name="Ka J.O."/>
        </authorList>
    </citation>
    <scope>NUCLEOTIDE SEQUENCE [LARGE SCALE GENOMIC DNA]</scope>
    <source>
        <strain evidence="10 11">D78</strain>
    </source>
</reference>